<dbReference type="GO" id="GO:0003677">
    <property type="term" value="F:DNA binding"/>
    <property type="evidence" value="ECO:0007669"/>
    <property type="project" value="UniProtKB-KW"/>
</dbReference>
<keyword evidence="2" id="KW-0238">DNA-binding</keyword>
<name>A0A8S5UJN5_9CAUD</name>
<feature type="region of interest" description="Disordered" evidence="1">
    <location>
        <begin position="104"/>
        <end position="135"/>
    </location>
</feature>
<organism evidence="2">
    <name type="scientific">Siphoviridae sp. ctvph17</name>
    <dbReference type="NCBI Taxonomy" id="2825724"/>
    <lineage>
        <taxon>Viruses</taxon>
        <taxon>Duplodnaviria</taxon>
        <taxon>Heunggongvirae</taxon>
        <taxon>Uroviricota</taxon>
        <taxon>Caudoviricetes</taxon>
    </lineage>
</organism>
<protein>
    <submittedName>
        <fullName evidence="2">PURINE NUCLEOTIDE SYNTHESIS REPRESSOR/DNA COMPLEX REGULATION, DNA-BINDING, REPRESSOR, PURINE</fullName>
    </submittedName>
</protein>
<reference evidence="2" key="1">
    <citation type="journal article" date="2021" name="Proc. Natl. Acad. Sci. U.S.A.">
        <title>A Catalog of Tens of Thousands of Viruses from Human Metagenomes Reveals Hidden Associations with Chronic Diseases.</title>
        <authorList>
            <person name="Tisza M.J."/>
            <person name="Buck C.B."/>
        </authorList>
    </citation>
    <scope>NUCLEOTIDE SEQUENCE</scope>
    <source>
        <strain evidence="2">Ctvph17</strain>
    </source>
</reference>
<accession>A0A8S5UJN5</accession>
<dbReference type="EMBL" id="BK016095">
    <property type="protein sequence ID" value="DAF94644.1"/>
    <property type="molecule type" value="Genomic_DNA"/>
</dbReference>
<evidence type="ECO:0000256" key="1">
    <source>
        <dbReference type="SAM" id="MobiDB-lite"/>
    </source>
</evidence>
<evidence type="ECO:0000313" key="2">
    <source>
        <dbReference type="EMBL" id="DAF94644.1"/>
    </source>
</evidence>
<sequence>MTDHLKWLKGLVGNASGRTIANRSQISIATVNRQINKGFFTAEVVIAIARGYGESPVKALVATGYITAKEAIGIHETSVAQLLTNHQLIRELARRVDSKDNMQEENFGSLVQSNTPSRNDVANELKPEPKPDVSTEVDHDAIIEQINAGKVKFAAQKHTPPLEENTP</sequence>
<feature type="compositionally biased region" description="Basic and acidic residues" evidence="1">
    <location>
        <begin position="121"/>
        <end position="135"/>
    </location>
</feature>
<feature type="compositionally biased region" description="Polar residues" evidence="1">
    <location>
        <begin position="104"/>
        <end position="120"/>
    </location>
</feature>
<proteinExistence type="predicted"/>